<accession>A0A2A8D1I1</accession>
<protein>
    <recommendedName>
        <fullName evidence="5">DAGKc domain-containing protein</fullName>
    </recommendedName>
</protein>
<reference evidence="6 7" key="1">
    <citation type="submission" date="2017-10" db="EMBL/GenBank/DDBJ databases">
        <title>Draft genome of Longibacter Salinarum.</title>
        <authorList>
            <person name="Goh K.M."/>
            <person name="Shamsir M.S."/>
            <person name="Lim S.W."/>
        </authorList>
    </citation>
    <scope>NUCLEOTIDE SEQUENCE [LARGE SCALE GENOMIC DNA]</scope>
    <source>
        <strain evidence="6 7">KCTC 52045</strain>
    </source>
</reference>
<name>A0A2A8D1I1_9BACT</name>
<organism evidence="6 7">
    <name type="scientific">Longibacter salinarum</name>
    <dbReference type="NCBI Taxonomy" id="1850348"/>
    <lineage>
        <taxon>Bacteria</taxon>
        <taxon>Pseudomonadati</taxon>
        <taxon>Rhodothermota</taxon>
        <taxon>Rhodothermia</taxon>
        <taxon>Rhodothermales</taxon>
        <taxon>Salisaetaceae</taxon>
        <taxon>Longibacter</taxon>
    </lineage>
</organism>
<dbReference type="Proteomes" id="UP000220102">
    <property type="component" value="Unassembled WGS sequence"/>
</dbReference>
<keyword evidence="1" id="KW-0808">Transferase</keyword>
<dbReference type="SMART" id="SM00046">
    <property type="entry name" value="DAGKc"/>
    <property type="match status" value="1"/>
</dbReference>
<dbReference type="InterPro" id="IPR045540">
    <property type="entry name" value="YegS/DAGK_C"/>
</dbReference>
<dbReference type="AlphaFoldDB" id="A0A2A8D1I1"/>
<dbReference type="InterPro" id="IPR016064">
    <property type="entry name" value="NAD/diacylglycerol_kinase_sf"/>
</dbReference>
<dbReference type="GO" id="GO:0005524">
    <property type="term" value="F:ATP binding"/>
    <property type="evidence" value="ECO:0007669"/>
    <property type="project" value="UniProtKB-KW"/>
</dbReference>
<keyword evidence="4" id="KW-0067">ATP-binding</keyword>
<dbReference type="SUPFAM" id="SSF111331">
    <property type="entry name" value="NAD kinase/diacylglycerol kinase-like"/>
    <property type="match status" value="1"/>
</dbReference>
<evidence type="ECO:0000313" key="7">
    <source>
        <dbReference type="Proteomes" id="UP000220102"/>
    </source>
</evidence>
<dbReference type="PROSITE" id="PS50146">
    <property type="entry name" value="DAGK"/>
    <property type="match status" value="1"/>
</dbReference>
<dbReference type="GO" id="GO:0016301">
    <property type="term" value="F:kinase activity"/>
    <property type="evidence" value="ECO:0007669"/>
    <property type="project" value="UniProtKB-KW"/>
</dbReference>
<dbReference type="Gene3D" id="3.40.50.10330">
    <property type="entry name" value="Probable inorganic polyphosphate/atp-NAD kinase, domain 1"/>
    <property type="match status" value="1"/>
</dbReference>
<evidence type="ECO:0000256" key="3">
    <source>
        <dbReference type="ARBA" id="ARBA00022777"/>
    </source>
</evidence>
<proteinExistence type="predicted"/>
<dbReference type="Pfam" id="PF00781">
    <property type="entry name" value="DAGK_cat"/>
    <property type="match status" value="1"/>
</dbReference>
<dbReference type="InterPro" id="IPR001206">
    <property type="entry name" value="Diacylglycerol_kinase_cat_dom"/>
</dbReference>
<dbReference type="Gene3D" id="2.60.200.40">
    <property type="match status" value="1"/>
</dbReference>
<dbReference type="EMBL" id="PDEQ01000001">
    <property type="protein sequence ID" value="PEN14740.1"/>
    <property type="molecule type" value="Genomic_DNA"/>
</dbReference>
<dbReference type="InterPro" id="IPR017438">
    <property type="entry name" value="ATP-NAD_kinase_N"/>
</dbReference>
<sequence>MNHARVLTPTHVIANPVAGSRNERRRFQHIVRQLGRGPALISWTRGPGDATALTRYALRNGARLIVVVGGDGTLNEVVNGFFDEEGRIAPDATLLPLGGGTGSDFVRTLRKCGDEKDVGTGMERCAIDVMRVSYTTMDGRREARYAVNIASAGLGGIVVRNLQASRSNLVHGPLSYFATIIRCLQTYDHDDVRIVADGRDLGVHRIRNIAVANARYFAGGLQIAPSAALDDGCLDVVILDDVPFRRLLRDVRNIYAGHHSDLPYIHSTRVRSVTLLPQQSSPVFLELDGESVGCLPATIDIVPSALNVHLPPRNT</sequence>
<dbReference type="InterPro" id="IPR050187">
    <property type="entry name" value="Lipid_Phosphate_FormReg"/>
</dbReference>
<evidence type="ECO:0000313" key="6">
    <source>
        <dbReference type="EMBL" id="PEN14740.1"/>
    </source>
</evidence>
<keyword evidence="7" id="KW-1185">Reference proteome</keyword>
<dbReference type="PANTHER" id="PTHR12358:SF54">
    <property type="entry name" value="SPHINGOSINE KINASE RELATED PROTEIN"/>
    <property type="match status" value="1"/>
</dbReference>
<dbReference type="Pfam" id="PF19279">
    <property type="entry name" value="YegS_C"/>
    <property type="match status" value="1"/>
</dbReference>
<dbReference type="PANTHER" id="PTHR12358">
    <property type="entry name" value="SPHINGOSINE KINASE"/>
    <property type="match status" value="1"/>
</dbReference>
<comment type="caution">
    <text evidence="6">The sequence shown here is derived from an EMBL/GenBank/DDBJ whole genome shotgun (WGS) entry which is preliminary data.</text>
</comment>
<feature type="domain" description="DAGKc" evidence="5">
    <location>
        <begin position="5"/>
        <end position="136"/>
    </location>
</feature>
<gene>
    <name evidence="6" type="ORF">CRI94_00125</name>
</gene>
<keyword evidence="2" id="KW-0547">Nucleotide-binding</keyword>
<evidence type="ECO:0000256" key="1">
    <source>
        <dbReference type="ARBA" id="ARBA00022679"/>
    </source>
</evidence>
<evidence type="ECO:0000256" key="2">
    <source>
        <dbReference type="ARBA" id="ARBA00022741"/>
    </source>
</evidence>
<keyword evidence="3" id="KW-0418">Kinase</keyword>
<evidence type="ECO:0000259" key="5">
    <source>
        <dbReference type="PROSITE" id="PS50146"/>
    </source>
</evidence>
<evidence type="ECO:0000256" key="4">
    <source>
        <dbReference type="ARBA" id="ARBA00022840"/>
    </source>
</evidence>
<dbReference type="OrthoDB" id="9786026at2"/>